<keyword evidence="7" id="KW-1185">Reference proteome</keyword>
<dbReference type="Pfam" id="PF00501">
    <property type="entry name" value="AMP-binding"/>
    <property type="match status" value="1"/>
</dbReference>
<dbReference type="Gene3D" id="3.30.300.30">
    <property type="match status" value="1"/>
</dbReference>
<dbReference type="InterPro" id="IPR000873">
    <property type="entry name" value="AMP-dep_synth/lig_dom"/>
</dbReference>
<comment type="similarity">
    <text evidence="1">Belongs to the ATP-dependent AMP-binding enzyme family.</text>
</comment>
<feature type="domain" description="AMP-binding enzyme C-terminal" evidence="5">
    <location>
        <begin position="433"/>
        <end position="508"/>
    </location>
</feature>
<protein>
    <submittedName>
        <fullName evidence="6">Long-chain fatty acid--CoA ligase</fullName>
    </submittedName>
</protein>
<feature type="transmembrane region" description="Helical" evidence="3">
    <location>
        <begin position="229"/>
        <end position="248"/>
    </location>
</feature>
<dbReference type="PANTHER" id="PTHR43201:SF5">
    <property type="entry name" value="MEDIUM-CHAIN ACYL-COA LIGASE ACSF2, MITOCHONDRIAL"/>
    <property type="match status" value="1"/>
</dbReference>
<evidence type="ECO:0000256" key="3">
    <source>
        <dbReference type="SAM" id="Phobius"/>
    </source>
</evidence>
<dbReference type="GO" id="GO:0031956">
    <property type="term" value="F:medium-chain fatty acid-CoA ligase activity"/>
    <property type="evidence" value="ECO:0007669"/>
    <property type="project" value="TreeGrafter"/>
</dbReference>
<comment type="caution">
    <text evidence="6">The sequence shown here is derived from an EMBL/GenBank/DDBJ whole genome shotgun (WGS) entry which is preliminary data.</text>
</comment>
<dbReference type="Gene3D" id="3.40.50.12780">
    <property type="entry name" value="N-terminal domain of ligase-like"/>
    <property type="match status" value="1"/>
</dbReference>
<dbReference type="InterPro" id="IPR042099">
    <property type="entry name" value="ANL_N_sf"/>
</dbReference>
<accession>A0A437J8W9</accession>
<feature type="domain" description="AMP-dependent synthetase/ligase" evidence="4">
    <location>
        <begin position="41"/>
        <end position="382"/>
    </location>
</feature>
<dbReference type="PANTHER" id="PTHR43201">
    <property type="entry name" value="ACYL-COA SYNTHETASE"/>
    <property type="match status" value="1"/>
</dbReference>
<evidence type="ECO:0000259" key="4">
    <source>
        <dbReference type="Pfam" id="PF00501"/>
    </source>
</evidence>
<dbReference type="SUPFAM" id="SSF56801">
    <property type="entry name" value="Acetyl-CoA synthetase-like"/>
    <property type="match status" value="1"/>
</dbReference>
<dbReference type="OrthoDB" id="9803968at2"/>
<dbReference type="Proteomes" id="UP000282977">
    <property type="component" value="Unassembled WGS sequence"/>
</dbReference>
<evidence type="ECO:0000313" key="6">
    <source>
        <dbReference type="EMBL" id="RVT41938.1"/>
    </source>
</evidence>
<dbReference type="Pfam" id="PF13193">
    <property type="entry name" value="AMP-binding_C"/>
    <property type="match status" value="1"/>
</dbReference>
<proteinExistence type="inferred from homology"/>
<dbReference type="GO" id="GO:0006631">
    <property type="term" value="P:fatty acid metabolic process"/>
    <property type="evidence" value="ECO:0007669"/>
    <property type="project" value="TreeGrafter"/>
</dbReference>
<evidence type="ECO:0000256" key="2">
    <source>
        <dbReference type="ARBA" id="ARBA00022598"/>
    </source>
</evidence>
<organism evidence="6 7">
    <name type="scientific">Sphingobium algorifonticola</name>
    <dbReference type="NCBI Taxonomy" id="2008318"/>
    <lineage>
        <taxon>Bacteria</taxon>
        <taxon>Pseudomonadati</taxon>
        <taxon>Pseudomonadota</taxon>
        <taxon>Alphaproteobacteria</taxon>
        <taxon>Sphingomonadales</taxon>
        <taxon>Sphingomonadaceae</taxon>
        <taxon>Sphingobium</taxon>
    </lineage>
</organism>
<dbReference type="RefSeq" id="WP_127690089.1">
    <property type="nucleotide sequence ID" value="NZ_RZUL01000002.1"/>
</dbReference>
<keyword evidence="3" id="KW-0472">Membrane</keyword>
<dbReference type="AlphaFoldDB" id="A0A437J8W9"/>
<sequence>MLKNLFDKAVNIRWRFDMFVNTSSIIDFTLRRDSESVAFIEDAGVDGAGMEGTSRMTYAAFDTFTSRLAAVLTSRGLRPGDRCAICLPTSIAYAAALFAAWKAGLIVVPIGLLLSESEVANILSRSNAKMLIHAEQHPDHLKECFASLSNGIAYEDLAGKANVLDEPTHRSIVNGPDIALILYTSGTTGAPKGVVLSHNGLVYSAMIAANALDMSARDVITTPLPLSHVFGLVAGLLAGLMSGASVNLIARFQPTDCLSALHSHGTTIFFGVPTMFGALIAAAGGVAIGPHLRIASSGGAPLSRALSDRFHSMTGIRIIEGYGMTETSGVIAIAQPGDEDAAGTVGKPVPFMQWKIRPATDLSDSNDKGELWVKGPGVMLGYDDDKDATEAVMDDGWLRTGDIVCVDDQGRLVIVDRLKDVILRGGYNVYPAEVEAALMEHEDIVSAAVVGRADDDLGEEVTAYVVLQSRSTATPESLIAWSRNRLAKYKYPRSIHLVDQLPVSPTGKILKKFLK</sequence>
<evidence type="ECO:0000259" key="5">
    <source>
        <dbReference type="Pfam" id="PF13193"/>
    </source>
</evidence>
<feature type="transmembrane region" description="Helical" evidence="3">
    <location>
        <begin position="268"/>
        <end position="288"/>
    </location>
</feature>
<dbReference type="PROSITE" id="PS00455">
    <property type="entry name" value="AMP_BINDING"/>
    <property type="match status" value="1"/>
</dbReference>
<keyword evidence="3" id="KW-1133">Transmembrane helix</keyword>
<reference evidence="6 7" key="1">
    <citation type="submission" date="2019-01" db="EMBL/GenBank/DDBJ databases">
        <authorList>
            <person name="Chen W.-M."/>
        </authorList>
    </citation>
    <scope>NUCLEOTIDE SEQUENCE [LARGE SCALE GENOMIC DNA]</scope>
    <source>
        <strain evidence="6 7">TLA-22</strain>
    </source>
</reference>
<gene>
    <name evidence="6" type="ORF">ENE74_06700</name>
</gene>
<feature type="transmembrane region" description="Helical" evidence="3">
    <location>
        <begin position="91"/>
        <end position="115"/>
    </location>
</feature>
<dbReference type="InterPro" id="IPR025110">
    <property type="entry name" value="AMP-bd_C"/>
</dbReference>
<dbReference type="InterPro" id="IPR045851">
    <property type="entry name" value="AMP-bd_C_sf"/>
</dbReference>
<dbReference type="EMBL" id="RZUL01000002">
    <property type="protein sequence ID" value="RVT41938.1"/>
    <property type="molecule type" value="Genomic_DNA"/>
</dbReference>
<dbReference type="InterPro" id="IPR020845">
    <property type="entry name" value="AMP-binding_CS"/>
</dbReference>
<evidence type="ECO:0000313" key="7">
    <source>
        <dbReference type="Proteomes" id="UP000282977"/>
    </source>
</evidence>
<name>A0A437J8W9_9SPHN</name>
<keyword evidence="2 6" id="KW-0436">Ligase</keyword>
<keyword evidence="3" id="KW-0812">Transmembrane</keyword>
<evidence type="ECO:0000256" key="1">
    <source>
        <dbReference type="ARBA" id="ARBA00006432"/>
    </source>
</evidence>